<sequence>MRTIIQRIIIIGLLPLFLLSMSACHKEKLGKTEVPDFYVLPQGNQPYDDSIVAFHKKYGSYILYNFNEKDFRFDFIRYLDASAKVGNPAYVANTLQFFKSQCLNYYPETYLQKTMPFRILLSAAIDTMFYQSVTRELHRSYSGFYATRTMMAIGWTDSTLLQQTPERLKELRGFMHMAYTQQALLSGALKLPDDYLKYTLPSYTSIAGWNLGEIGQVADVNFLIPIERNEAWDFATFVGMITSHTKADLDTTFLSASYDTKGLVNLKYNVVIRFYKELGIDLQAIGELP</sequence>
<keyword evidence="2" id="KW-1185">Reference proteome</keyword>
<dbReference type="AlphaFoldDB" id="A0A327W4A1"/>
<organism evidence="1 2">
    <name type="scientific">Chitinophaga dinghuensis</name>
    <dbReference type="NCBI Taxonomy" id="1539050"/>
    <lineage>
        <taxon>Bacteria</taxon>
        <taxon>Pseudomonadati</taxon>
        <taxon>Bacteroidota</taxon>
        <taxon>Chitinophagia</taxon>
        <taxon>Chitinophagales</taxon>
        <taxon>Chitinophagaceae</taxon>
        <taxon>Chitinophaga</taxon>
    </lineage>
</organism>
<comment type="caution">
    <text evidence="1">The sequence shown here is derived from an EMBL/GenBank/DDBJ whole genome shotgun (WGS) entry which is preliminary data.</text>
</comment>
<reference evidence="1 2" key="1">
    <citation type="submission" date="2018-06" db="EMBL/GenBank/DDBJ databases">
        <title>Genomic Encyclopedia of Archaeal and Bacterial Type Strains, Phase II (KMG-II): from individual species to whole genera.</title>
        <authorList>
            <person name="Goeker M."/>
        </authorList>
    </citation>
    <scope>NUCLEOTIDE SEQUENCE [LARGE SCALE GENOMIC DNA]</scope>
    <source>
        <strain evidence="1 2">DSM 29821</strain>
    </source>
</reference>
<accession>A0A327W4A1</accession>
<name>A0A327W4A1_9BACT</name>
<evidence type="ECO:0000313" key="2">
    <source>
        <dbReference type="Proteomes" id="UP000249819"/>
    </source>
</evidence>
<dbReference type="RefSeq" id="WP_111591849.1">
    <property type="nucleotide sequence ID" value="NZ_QLMA01000003.1"/>
</dbReference>
<gene>
    <name evidence="1" type="ORF">CLV59_103146</name>
</gene>
<evidence type="ECO:0000313" key="1">
    <source>
        <dbReference type="EMBL" id="RAJ83186.1"/>
    </source>
</evidence>
<dbReference type="Proteomes" id="UP000249819">
    <property type="component" value="Unassembled WGS sequence"/>
</dbReference>
<evidence type="ECO:0008006" key="3">
    <source>
        <dbReference type="Google" id="ProtNLM"/>
    </source>
</evidence>
<dbReference type="Gene3D" id="3.40.390.70">
    <property type="match status" value="1"/>
</dbReference>
<dbReference type="EMBL" id="QLMA01000003">
    <property type="protein sequence ID" value="RAJ83186.1"/>
    <property type="molecule type" value="Genomic_DNA"/>
</dbReference>
<proteinExistence type="predicted"/>
<protein>
    <recommendedName>
        <fullName evidence="3">Lipoprotein</fullName>
    </recommendedName>
</protein>
<dbReference type="PROSITE" id="PS51257">
    <property type="entry name" value="PROKAR_LIPOPROTEIN"/>
    <property type="match status" value="1"/>
</dbReference>
<dbReference type="OrthoDB" id="1100648at2"/>